<dbReference type="SUPFAM" id="SSF47459">
    <property type="entry name" value="HLH, helix-loop-helix DNA-binding domain"/>
    <property type="match status" value="1"/>
</dbReference>
<gene>
    <name evidence="7" type="ORF">SHERM_26320</name>
</gene>
<keyword evidence="2" id="KW-0805">Transcription regulation</keyword>
<comment type="subcellular location">
    <subcellularLocation>
        <location evidence="1">Nucleus</location>
    </subcellularLocation>
</comment>
<dbReference type="EMBL" id="CACSLK010027831">
    <property type="protein sequence ID" value="CAA0830937.1"/>
    <property type="molecule type" value="Genomic_DNA"/>
</dbReference>
<feature type="region of interest" description="Disordered" evidence="5">
    <location>
        <begin position="55"/>
        <end position="79"/>
    </location>
</feature>
<evidence type="ECO:0000256" key="5">
    <source>
        <dbReference type="SAM" id="MobiDB-lite"/>
    </source>
</evidence>
<dbReference type="GO" id="GO:0005634">
    <property type="term" value="C:nucleus"/>
    <property type="evidence" value="ECO:0007669"/>
    <property type="project" value="UniProtKB-SubCell"/>
</dbReference>
<evidence type="ECO:0000256" key="3">
    <source>
        <dbReference type="ARBA" id="ARBA00023163"/>
    </source>
</evidence>
<keyword evidence="8" id="KW-1185">Reference proteome</keyword>
<dbReference type="InterPro" id="IPR036638">
    <property type="entry name" value="HLH_DNA-bd_sf"/>
</dbReference>
<dbReference type="PROSITE" id="PS50888">
    <property type="entry name" value="BHLH"/>
    <property type="match status" value="1"/>
</dbReference>
<reference evidence="7" key="1">
    <citation type="submission" date="2019-12" db="EMBL/GenBank/DDBJ databases">
        <authorList>
            <person name="Scholes J."/>
        </authorList>
    </citation>
    <scope>NUCLEOTIDE SEQUENCE</scope>
</reference>
<dbReference type="InterPro" id="IPR045239">
    <property type="entry name" value="bHLH95_bHLH"/>
</dbReference>
<dbReference type="PANTHER" id="PTHR46772:SF8">
    <property type="entry name" value="TRANSCRIPTION FACTOR BHLH95"/>
    <property type="match status" value="1"/>
</dbReference>
<dbReference type="AlphaFoldDB" id="A0A9N7NKS9"/>
<dbReference type="CDD" id="cd11393">
    <property type="entry name" value="bHLH_AtbHLH_like"/>
    <property type="match status" value="1"/>
</dbReference>
<evidence type="ECO:0000256" key="1">
    <source>
        <dbReference type="ARBA" id="ARBA00004123"/>
    </source>
</evidence>
<feature type="compositionally biased region" description="Basic and acidic residues" evidence="5">
    <location>
        <begin position="67"/>
        <end position="79"/>
    </location>
</feature>
<name>A0A9N7NKS9_STRHE</name>
<evidence type="ECO:0000256" key="4">
    <source>
        <dbReference type="ARBA" id="ARBA00023242"/>
    </source>
</evidence>
<sequence length="282" mass="30868">MEDLGGEGNDDILAMAAQGLAEQDTFFWDDSCSFPILSDNNPKDVAAVAVAVVETESPPTNRKKRKPGGDEKKSEHEQHIWIERERRKKMRDMFANLHALMPHLPPRADKATIVDEAVVFIQKLQQTLGALQTQKAQRLYGTAKLSPQTREAFLAEQVSTSRGPTASSNPPSPLFANGPVYFKTWTSPNVILSACGKDAQINICCPTKPCLPAAVCFVLDKYKIEVLSGQVSSGADRSMFMLQVRATGPLVQCSGSSLVVEEIFKQAAAELMVWVQPQDGHV</sequence>
<proteinExistence type="predicted"/>
<comment type="caution">
    <text evidence="7">The sequence shown here is derived from an EMBL/GenBank/DDBJ whole genome shotgun (WGS) entry which is preliminary data.</text>
</comment>
<evidence type="ECO:0000313" key="7">
    <source>
        <dbReference type="EMBL" id="CAA0830937.1"/>
    </source>
</evidence>
<dbReference type="GO" id="GO:0046983">
    <property type="term" value="F:protein dimerization activity"/>
    <property type="evidence" value="ECO:0007669"/>
    <property type="project" value="InterPro"/>
</dbReference>
<dbReference type="PANTHER" id="PTHR46772">
    <property type="entry name" value="BHLH DOMAIN-CONTAINING PROTEIN"/>
    <property type="match status" value="1"/>
</dbReference>
<dbReference type="GO" id="GO:0009960">
    <property type="term" value="P:endosperm development"/>
    <property type="evidence" value="ECO:0007669"/>
    <property type="project" value="InterPro"/>
</dbReference>
<evidence type="ECO:0000256" key="2">
    <source>
        <dbReference type="ARBA" id="ARBA00023015"/>
    </source>
</evidence>
<dbReference type="GO" id="GO:0003700">
    <property type="term" value="F:DNA-binding transcription factor activity"/>
    <property type="evidence" value="ECO:0007669"/>
    <property type="project" value="InterPro"/>
</dbReference>
<evidence type="ECO:0000313" key="8">
    <source>
        <dbReference type="Proteomes" id="UP001153555"/>
    </source>
</evidence>
<dbReference type="Pfam" id="PF00010">
    <property type="entry name" value="HLH"/>
    <property type="match status" value="1"/>
</dbReference>
<keyword evidence="3" id="KW-0804">Transcription</keyword>
<evidence type="ECO:0000259" key="6">
    <source>
        <dbReference type="PROSITE" id="PS50888"/>
    </source>
</evidence>
<protein>
    <submittedName>
        <fullName evidence="7">Transcription factor bHLH95</fullName>
    </submittedName>
</protein>
<feature type="domain" description="BHLH" evidence="6">
    <location>
        <begin position="74"/>
        <end position="124"/>
    </location>
</feature>
<dbReference type="Proteomes" id="UP001153555">
    <property type="component" value="Unassembled WGS sequence"/>
</dbReference>
<organism evidence="7 8">
    <name type="scientific">Striga hermonthica</name>
    <name type="common">Purple witchweed</name>
    <name type="synonym">Buchnera hermonthica</name>
    <dbReference type="NCBI Taxonomy" id="68872"/>
    <lineage>
        <taxon>Eukaryota</taxon>
        <taxon>Viridiplantae</taxon>
        <taxon>Streptophyta</taxon>
        <taxon>Embryophyta</taxon>
        <taxon>Tracheophyta</taxon>
        <taxon>Spermatophyta</taxon>
        <taxon>Magnoliopsida</taxon>
        <taxon>eudicotyledons</taxon>
        <taxon>Gunneridae</taxon>
        <taxon>Pentapetalae</taxon>
        <taxon>asterids</taxon>
        <taxon>lamiids</taxon>
        <taxon>Lamiales</taxon>
        <taxon>Orobanchaceae</taxon>
        <taxon>Buchnereae</taxon>
        <taxon>Striga</taxon>
    </lineage>
</organism>
<keyword evidence="4" id="KW-0539">Nucleus</keyword>
<dbReference type="Pfam" id="PF22754">
    <property type="entry name" value="bHLH-TF_ACT-like_plant"/>
    <property type="match status" value="1"/>
</dbReference>
<dbReference type="InterPro" id="IPR011598">
    <property type="entry name" value="bHLH_dom"/>
</dbReference>
<dbReference type="OrthoDB" id="690068at2759"/>
<dbReference type="InterPro" id="IPR044278">
    <property type="entry name" value="BHLH95-like"/>
</dbReference>
<dbReference type="Gene3D" id="4.10.280.10">
    <property type="entry name" value="Helix-loop-helix DNA-binding domain"/>
    <property type="match status" value="1"/>
</dbReference>
<dbReference type="SMART" id="SM00353">
    <property type="entry name" value="HLH"/>
    <property type="match status" value="1"/>
</dbReference>
<accession>A0A9N7NKS9</accession>
<dbReference type="InterPro" id="IPR054502">
    <property type="entry name" value="bHLH-TF_ACT-like_plant"/>
</dbReference>